<proteinExistence type="predicted"/>
<evidence type="ECO:0000313" key="2">
    <source>
        <dbReference type="Proteomes" id="UP000668068"/>
    </source>
</evidence>
<accession>A0AAW4IZH7</accession>
<reference evidence="1" key="1">
    <citation type="submission" date="2020-12" db="EMBL/GenBank/DDBJ databases">
        <title>Comparative genomics of Clostridium perfringens reveals patterns of host-associated phylogenetic clades and virulence factors.</title>
        <authorList>
            <person name="Smith A.H."/>
            <person name="Geier R."/>
        </authorList>
    </citation>
    <scope>NUCLEOTIDE SEQUENCE</scope>
    <source>
        <strain evidence="1">CHD30677R</strain>
    </source>
</reference>
<sequence>MKDILGREIKINDLVVAKGTGRYSKGLNVGIWTGKSVRFKNSNASYSELFLVENPSKNELKYKQEILNQIEKDKQLVKDREIKRKSMERIPKKDLIIGQEYVDDKGHKYFYLGKGDYKTKGCWKSKPNGRGILLTYTYDDKEYTQEDFDLFREISSRKTLPRFVKATGRKIELNKNIKVNKETGWGGTKSIATIEIILEEVE</sequence>
<protein>
    <submittedName>
        <fullName evidence="1">Uncharacterized protein</fullName>
    </submittedName>
</protein>
<gene>
    <name evidence="1" type="ORF">JJB47_11995</name>
</gene>
<dbReference type="Proteomes" id="UP000668068">
    <property type="component" value="Unassembled WGS sequence"/>
</dbReference>
<dbReference type="AlphaFoldDB" id="A0AAW4IZH7"/>
<comment type="caution">
    <text evidence="1">The sequence shown here is derived from an EMBL/GenBank/DDBJ whole genome shotgun (WGS) entry which is preliminary data.</text>
</comment>
<dbReference type="RefSeq" id="WP_208340797.1">
    <property type="nucleotide sequence ID" value="NZ_JAENQO010000007.1"/>
</dbReference>
<dbReference type="EMBL" id="JAENQP010000007">
    <property type="protein sequence ID" value="MBO3359494.1"/>
    <property type="molecule type" value="Genomic_DNA"/>
</dbReference>
<organism evidence="1 2">
    <name type="scientific">Clostridium perfringens</name>
    <dbReference type="NCBI Taxonomy" id="1502"/>
    <lineage>
        <taxon>Bacteria</taxon>
        <taxon>Bacillati</taxon>
        <taxon>Bacillota</taxon>
        <taxon>Clostridia</taxon>
        <taxon>Eubacteriales</taxon>
        <taxon>Clostridiaceae</taxon>
        <taxon>Clostridium</taxon>
    </lineage>
</organism>
<evidence type="ECO:0000313" key="1">
    <source>
        <dbReference type="EMBL" id="MBO3359494.1"/>
    </source>
</evidence>
<name>A0AAW4IZH7_CLOPF</name>